<accession>A0A347TGS8</accession>
<keyword evidence="1" id="KW-1133">Transmembrane helix</keyword>
<reference evidence="2 5" key="3">
    <citation type="submission" date="2018-08" db="EMBL/GenBank/DDBJ databases">
        <title>Complete genome of the Arcobacter marinus type strain JCM 15502.</title>
        <authorList>
            <person name="Miller W.G."/>
            <person name="Yee E."/>
            <person name="Huynh S."/>
            <person name="Parker C.T."/>
        </authorList>
    </citation>
    <scope>NUCLEOTIDE SEQUENCE [LARGE SCALE GENOMIC DNA]</scope>
    <source>
        <strain evidence="2 5">JCM 15502</strain>
    </source>
</reference>
<dbReference type="AlphaFoldDB" id="A0A347TGS8"/>
<name>A0A347TGS8_9BACT</name>
<dbReference type="Proteomes" id="UP000224740">
    <property type="component" value="Unassembled WGS sequence"/>
</dbReference>
<proteinExistence type="predicted"/>
<protein>
    <submittedName>
        <fullName evidence="2">Putative membrane protein</fullName>
    </submittedName>
</protein>
<reference evidence="4" key="1">
    <citation type="submission" date="2017-09" db="EMBL/GenBank/DDBJ databases">
        <title>Arcobacter canalis sp. nov., a new species isolated from a water canal contaminated with urban sewage.</title>
        <authorList>
            <person name="Perez-Cataluna A."/>
            <person name="Salas-Masso N."/>
            <person name="Figueras M.J."/>
        </authorList>
    </citation>
    <scope>NUCLEOTIDE SEQUENCE [LARGE SCALE GENOMIC DNA]</scope>
    <source>
        <strain evidence="4">CECT 7727</strain>
    </source>
</reference>
<evidence type="ECO:0000313" key="3">
    <source>
        <dbReference type="EMBL" id="PHO15796.1"/>
    </source>
</evidence>
<evidence type="ECO:0000313" key="5">
    <source>
        <dbReference type="Proteomes" id="UP000264693"/>
    </source>
</evidence>
<dbReference type="KEGG" id="amar:AMRN_0004"/>
<dbReference type="EMBL" id="NXAO01000019">
    <property type="protein sequence ID" value="PHO15796.1"/>
    <property type="molecule type" value="Genomic_DNA"/>
</dbReference>
<evidence type="ECO:0000313" key="2">
    <source>
        <dbReference type="EMBL" id="AXX85806.1"/>
    </source>
</evidence>
<keyword evidence="1" id="KW-0812">Transmembrane</keyword>
<evidence type="ECO:0000313" key="4">
    <source>
        <dbReference type="Proteomes" id="UP000224740"/>
    </source>
</evidence>
<feature type="transmembrane region" description="Helical" evidence="1">
    <location>
        <begin position="51"/>
        <end position="71"/>
    </location>
</feature>
<sequence>MRKKNLLSYEAKIVLAIIILLLLIFLPIPFLDTTIKIKDYFIVNYEKYISSYPIWIQIIAVITPIVIFIIIKVFQKNRCKYTEDVFYGIKWTWSWNKDKVVNLKCYCPSCNEELYYDDTVAYENSTVRKFEFICDNCNKAVGTIANENQNLRSSKIINNEIQRIIKKRVSQM</sequence>
<keyword evidence="1" id="KW-0472">Membrane</keyword>
<reference evidence="3" key="2">
    <citation type="submission" date="2017-09" db="EMBL/GenBank/DDBJ databases">
        <authorList>
            <person name="Perez-Cataluna A."/>
            <person name="Figueras M.J."/>
            <person name="Salas-Masso N."/>
        </authorList>
    </citation>
    <scope>NUCLEOTIDE SEQUENCE</scope>
    <source>
        <strain evidence="3">CECT 7727</strain>
    </source>
</reference>
<evidence type="ECO:0000256" key="1">
    <source>
        <dbReference type="SAM" id="Phobius"/>
    </source>
</evidence>
<keyword evidence="4" id="KW-1185">Reference proteome</keyword>
<organism evidence="2 5">
    <name type="scientific">Malaciobacter marinus</name>
    <dbReference type="NCBI Taxonomy" id="505249"/>
    <lineage>
        <taxon>Bacteria</taxon>
        <taxon>Pseudomonadati</taxon>
        <taxon>Campylobacterota</taxon>
        <taxon>Epsilonproteobacteria</taxon>
        <taxon>Campylobacterales</taxon>
        <taxon>Arcobacteraceae</taxon>
        <taxon>Malaciobacter</taxon>
    </lineage>
</organism>
<dbReference type="EMBL" id="CP032101">
    <property type="protein sequence ID" value="AXX85806.1"/>
    <property type="molecule type" value="Genomic_DNA"/>
</dbReference>
<dbReference type="RefSeq" id="WP_099310666.1">
    <property type="nucleotide sequence ID" value="NZ_CP032101.1"/>
</dbReference>
<feature type="transmembrane region" description="Helical" evidence="1">
    <location>
        <begin position="12"/>
        <end position="31"/>
    </location>
</feature>
<gene>
    <name evidence="2" type="ORF">AMRN_0004</name>
    <name evidence="3" type="ORF">CPH92_05055</name>
</gene>
<dbReference type="Proteomes" id="UP000264693">
    <property type="component" value="Chromosome"/>
</dbReference>